<feature type="domain" description="Flavodoxin-like fold" evidence="3">
    <location>
        <begin position="1"/>
        <end position="157"/>
    </location>
</feature>
<accession>A0A848HBM4</accession>
<dbReference type="EMBL" id="JABBFX010000003">
    <property type="protein sequence ID" value="NML47884.1"/>
    <property type="molecule type" value="Genomic_DNA"/>
</dbReference>
<dbReference type="GO" id="GO:0003955">
    <property type="term" value="F:NAD(P)H dehydrogenase (quinone) activity"/>
    <property type="evidence" value="ECO:0007669"/>
    <property type="project" value="TreeGrafter"/>
</dbReference>
<dbReference type="RefSeq" id="WP_169422141.1">
    <property type="nucleotide sequence ID" value="NZ_JABBFX010000003.1"/>
</dbReference>
<comment type="similarity">
    <text evidence="1">Belongs to the NAD(P)H dehydrogenase (quinone) family.</text>
</comment>
<dbReference type="Proteomes" id="UP000541185">
    <property type="component" value="Unassembled WGS sequence"/>
</dbReference>
<gene>
    <name evidence="4" type="ORF">HHL11_29310</name>
</gene>
<proteinExistence type="inferred from homology"/>
<dbReference type="Pfam" id="PF02525">
    <property type="entry name" value="Flavodoxin_2"/>
    <property type="match status" value="1"/>
</dbReference>
<dbReference type="InterPro" id="IPR029039">
    <property type="entry name" value="Flavoprotein-like_sf"/>
</dbReference>
<keyword evidence="2" id="KW-0560">Oxidoreductase</keyword>
<evidence type="ECO:0000256" key="2">
    <source>
        <dbReference type="ARBA" id="ARBA00023002"/>
    </source>
</evidence>
<dbReference type="PANTHER" id="PTHR10204:SF34">
    <property type="entry name" value="NAD(P)H DEHYDROGENASE [QUINONE] 1 ISOFORM 1"/>
    <property type="match status" value="1"/>
</dbReference>
<dbReference type="InterPro" id="IPR003680">
    <property type="entry name" value="Flavodoxin_fold"/>
</dbReference>
<comment type="caution">
    <text evidence="4">The sequence shown here is derived from an EMBL/GenBank/DDBJ whole genome shotgun (WGS) entry which is preliminary data.</text>
</comment>
<dbReference type="PANTHER" id="PTHR10204">
    <property type="entry name" value="NAD P H OXIDOREDUCTASE-RELATED"/>
    <property type="match status" value="1"/>
</dbReference>
<evidence type="ECO:0000313" key="5">
    <source>
        <dbReference type="Proteomes" id="UP000541185"/>
    </source>
</evidence>
<evidence type="ECO:0000313" key="4">
    <source>
        <dbReference type="EMBL" id="NML47884.1"/>
    </source>
</evidence>
<name>A0A848HBM4_9BURK</name>
<reference evidence="4 5" key="1">
    <citation type="submission" date="2020-04" db="EMBL/GenBank/DDBJ databases">
        <title>Ramlibacter sp. G-1-2-2 isolated from soil.</title>
        <authorList>
            <person name="Dahal R.H."/>
        </authorList>
    </citation>
    <scope>NUCLEOTIDE SEQUENCE [LARGE SCALE GENOMIC DNA]</scope>
    <source>
        <strain evidence="4 5">G-1-2-2</strain>
    </source>
</reference>
<keyword evidence="5" id="KW-1185">Reference proteome</keyword>
<protein>
    <submittedName>
        <fullName evidence="4">NAD(P)H-dependent oxidoreductase</fullName>
    </submittedName>
</protein>
<evidence type="ECO:0000256" key="1">
    <source>
        <dbReference type="ARBA" id="ARBA00006252"/>
    </source>
</evidence>
<dbReference type="SUPFAM" id="SSF52218">
    <property type="entry name" value="Flavoproteins"/>
    <property type="match status" value="1"/>
</dbReference>
<dbReference type="GO" id="GO:0005829">
    <property type="term" value="C:cytosol"/>
    <property type="evidence" value="ECO:0007669"/>
    <property type="project" value="TreeGrafter"/>
</dbReference>
<dbReference type="AlphaFoldDB" id="A0A848HBM4"/>
<dbReference type="Gene3D" id="3.40.50.360">
    <property type="match status" value="1"/>
</dbReference>
<evidence type="ECO:0000259" key="3">
    <source>
        <dbReference type="Pfam" id="PF02525"/>
    </source>
</evidence>
<organism evidence="4 5">
    <name type="scientific">Ramlibacter agri</name>
    <dbReference type="NCBI Taxonomy" id="2728837"/>
    <lineage>
        <taxon>Bacteria</taxon>
        <taxon>Pseudomonadati</taxon>
        <taxon>Pseudomonadota</taxon>
        <taxon>Betaproteobacteria</taxon>
        <taxon>Burkholderiales</taxon>
        <taxon>Comamonadaceae</taxon>
        <taxon>Ramlibacter</taxon>
    </lineage>
</organism>
<dbReference type="InterPro" id="IPR051545">
    <property type="entry name" value="NAD(P)H_dehydrogenase_qn"/>
</dbReference>
<sequence length="195" mass="22677">MRVLVVYCHPVETSFGSALHQEVLRNLRAAGHEVDDCDLYAEGFNPVMSRTERLGYHDVPRNRAPMQEYVIRLQRAEALVFCFPTWCFGLPAMLKGFFDRLFMPGVAFDISDPADVKPMLTHIKRISAVVTYGRPRWMAWYMGDPPRKMVTRYLRRLTGNRARADYHAYYHMNVATEPRLAQFKRRVAEAMARFA</sequence>